<accession>A0ABW9DVJ5</accession>
<dbReference type="InterPro" id="IPR027417">
    <property type="entry name" value="P-loop_NTPase"/>
</dbReference>
<dbReference type="Proteomes" id="UP001629432">
    <property type="component" value="Unassembled WGS sequence"/>
</dbReference>
<evidence type="ECO:0000259" key="1">
    <source>
        <dbReference type="Pfam" id="PF04466"/>
    </source>
</evidence>
<dbReference type="Pfam" id="PF04466">
    <property type="entry name" value="Terminase_3"/>
    <property type="match status" value="1"/>
</dbReference>
<dbReference type="Gene3D" id="3.30.420.280">
    <property type="match status" value="1"/>
</dbReference>
<sequence>MSAHELPDWAEGLFEHHRYKTMHGGRGSAKSWTVARWLLIDGAQRPVRTGCFREVQSSIKESVHQLLCDQIAKLNLGGRYAITQTEITNPNGSKFVFSGLAQHTVESIKSFEGLDRAWVEEAQGVTKRSWDVLAPTIRKPDSEIVSTLNPHLETDETYQRLVVKPPTDSWVKQVNWRDNPWFPTVLNQERLDTLERDPDNYANIWEGEPMRVAAGAIYASEVESMYRDGRVRTVPHDPILVVDTVWDLGWNDSMTIGLFQRSASEVRGIGYIEDSHKTLDWYVRELEKLPYRWGKDFIPHDGAARDFKTGKSTEEILRGMDRTVEVLAMTSVEEGIRAARTFFPRAFIDESKCGRLLECLKRYRRIVDKKTGEPMAPLHDEFSHGADMWRYAAQAVERMGSRVKRVAKPANTVSQMPVSGGWMGA</sequence>
<dbReference type="InterPro" id="IPR006437">
    <property type="entry name" value="Phage_terminase_lsu"/>
</dbReference>
<organism evidence="2 3">
    <name type="scientific">Paraburkholderia metrosideri</name>
    <dbReference type="NCBI Taxonomy" id="580937"/>
    <lineage>
        <taxon>Bacteria</taxon>
        <taxon>Pseudomonadati</taxon>
        <taxon>Pseudomonadota</taxon>
        <taxon>Betaproteobacteria</taxon>
        <taxon>Burkholderiales</taxon>
        <taxon>Burkholderiaceae</taxon>
        <taxon>Paraburkholderia</taxon>
    </lineage>
</organism>
<dbReference type="InterPro" id="IPR052380">
    <property type="entry name" value="Viral_DNA_packaging_terminase"/>
</dbReference>
<dbReference type="PANTHER" id="PTHR39184">
    <property type="match status" value="1"/>
</dbReference>
<comment type="caution">
    <text evidence="2">The sequence shown here is derived from an EMBL/GenBank/DDBJ whole genome shotgun (WGS) entry which is preliminary data.</text>
</comment>
<gene>
    <name evidence="2" type="ORF">PQQ63_15320</name>
</gene>
<keyword evidence="3" id="KW-1185">Reference proteome</keyword>
<dbReference type="NCBIfam" id="TIGR01547">
    <property type="entry name" value="phage_term_2"/>
    <property type="match status" value="1"/>
</dbReference>
<dbReference type="EMBL" id="JAQQCF010000012">
    <property type="protein sequence ID" value="MFM0638071.1"/>
    <property type="molecule type" value="Genomic_DNA"/>
</dbReference>
<name>A0ABW9DVJ5_9BURK</name>
<proteinExistence type="predicted"/>
<dbReference type="PANTHER" id="PTHR39184:SF1">
    <property type="entry name" value="PBSX PHAGE TERMINASE LARGE SUBUNIT"/>
    <property type="match status" value="1"/>
</dbReference>
<evidence type="ECO:0000313" key="3">
    <source>
        <dbReference type="Proteomes" id="UP001629432"/>
    </source>
</evidence>
<feature type="domain" description="Phage terminase large subunit N-terminal" evidence="1">
    <location>
        <begin position="17"/>
        <end position="208"/>
    </location>
</feature>
<dbReference type="InterPro" id="IPR035412">
    <property type="entry name" value="Terminase_L_N"/>
</dbReference>
<dbReference type="RefSeq" id="WP_408336989.1">
    <property type="nucleotide sequence ID" value="NZ_JAQQCF010000012.1"/>
</dbReference>
<evidence type="ECO:0000313" key="2">
    <source>
        <dbReference type="EMBL" id="MFM0638071.1"/>
    </source>
</evidence>
<reference evidence="2 3" key="1">
    <citation type="journal article" date="2024" name="Chem. Sci.">
        <title>Discovery of megapolipeptins by genome mining of a Burkholderiales bacteria collection.</title>
        <authorList>
            <person name="Paulo B.S."/>
            <person name="Recchia M.J.J."/>
            <person name="Lee S."/>
            <person name="Fergusson C.H."/>
            <person name="Romanowski S.B."/>
            <person name="Hernandez A."/>
            <person name="Krull N."/>
            <person name="Liu D.Y."/>
            <person name="Cavanagh H."/>
            <person name="Bos A."/>
            <person name="Gray C.A."/>
            <person name="Murphy B.T."/>
            <person name="Linington R.G."/>
            <person name="Eustaquio A.S."/>
        </authorList>
    </citation>
    <scope>NUCLEOTIDE SEQUENCE [LARGE SCALE GENOMIC DNA]</scope>
    <source>
        <strain evidence="2 3">RL17-338-BIC-A</strain>
    </source>
</reference>
<protein>
    <submittedName>
        <fullName evidence="2">PBSX family phage terminase large subunit</fullName>
    </submittedName>
</protein>
<dbReference type="Gene3D" id="3.40.50.300">
    <property type="entry name" value="P-loop containing nucleotide triphosphate hydrolases"/>
    <property type="match status" value="1"/>
</dbReference>